<evidence type="ECO:0000259" key="6">
    <source>
        <dbReference type="Pfam" id="PF01061"/>
    </source>
</evidence>
<keyword evidence="3 5" id="KW-1133">Transmembrane helix</keyword>
<feature type="transmembrane region" description="Helical" evidence="5">
    <location>
        <begin position="214"/>
        <end position="235"/>
    </location>
</feature>
<dbReference type="GO" id="GO:0140359">
    <property type="term" value="F:ABC-type transporter activity"/>
    <property type="evidence" value="ECO:0007669"/>
    <property type="project" value="InterPro"/>
</dbReference>
<protein>
    <submittedName>
        <fullName evidence="7">ABC transporter permease</fullName>
    </submittedName>
</protein>
<organism evidence="7 8">
    <name type="scientific">Trebonia kvetii</name>
    <dbReference type="NCBI Taxonomy" id="2480626"/>
    <lineage>
        <taxon>Bacteria</taxon>
        <taxon>Bacillati</taxon>
        <taxon>Actinomycetota</taxon>
        <taxon>Actinomycetes</taxon>
        <taxon>Streptosporangiales</taxon>
        <taxon>Treboniaceae</taxon>
        <taxon>Trebonia</taxon>
    </lineage>
</organism>
<name>A0A6P2BQS7_9ACTN</name>
<dbReference type="Proteomes" id="UP000460272">
    <property type="component" value="Unassembled WGS sequence"/>
</dbReference>
<feature type="transmembrane region" description="Helical" evidence="5">
    <location>
        <begin position="21"/>
        <end position="37"/>
    </location>
</feature>
<feature type="transmembrane region" description="Helical" evidence="5">
    <location>
        <begin position="129"/>
        <end position="153"/>
    </location>
</feature>
<evidence type="ECO:0000256" key="3">
    <source>
        <dbReference type="ARBA" id="ARBA00022989"/>
    </source>
</evidence>
<dbReference type="Pfam" id="PF01061">
    <property type="entry name" value="ABC2_membrane"/>
    <property type="match status" value="1"/>
</dbReference>
<sequence length="242" mass="26504">MRGILLLTQAEINRLRRNRRYLLFTVGLPVVLYLIFSKAGKTVYGINFAAYYMVAMATFGAFAGALNGNAIRISEERKVGWIRQLRLTPLLPAYAYVIAKILTSMAMTVVSIAAVLLLGRFEGGVHLALWQWLVIAVIIWLGSTIFAALAVAVGYRYPPDQAQPITLMLYLVFSILGGIWFPFTGVMGNISKGTPTFEAITISTDVISNVSVPFYLILGLVAWLATFAALATLSVRSMAETV</sequence>
<dbReference type="OrthoDB" id="63188at2"/>
<reference evidence="7 8" key="1">
    <citation type="submission" date="2018-11" db="EMBL/GenBank/DDBJ databases">
        <title>Trebonia kvetii gen.nov., sp.nov., a novel acidophilic actinobacterium, and proposal of the new actinobacterial family Treboniaceae fam. nov.</title>
        <authorList>
            <person name="Rapoport D."/>
            <person name="Sagova-Mareckova M."/>
            <person name="Sedlacek I."/>
            <person name="Provaznik J."/>
            <person name="Kralova S."/>
            <person name="Pavlinic D."/>
            <person name="Benes V."/>
            <person name="Kopecky J."/>
        </authorList>
    </citation>
    <scope>NUCLEOTIDE SEQUENCE [LARGE SCALE GENOMIC DNA]</scope>
    <source>
        <strain evidence="7 8">15Tr583</strain>
    </source>
</reference>
<evidence type="ECO:0000313" key="8">
    <source>
        <dbReference type="Proteomes" id="UP000460272"/>
    </source>
</evidence>
<comment type="subcellular location">
    <subcellularLocation>
        <location evidence="1">Membrane</location>
        <topology evidence="1">Multi-pass membrane protein</topology>
    </subcellularLocation>
</comment>
<gene>
    <name evidence="7" type="ORF">EAS64_34155</name>
</gene>
<dbReference type="PANTHER" id="PTHR43229:SF2">
    <property type="entry name" value="NODULATION PROTEIN J"/>
    <property type="match status" value="1"/>
</dbReference>
<dbReference type="RefSeq" id="WP_145859781.1">
    <property type="nucleotide sequence ID" value="NZ_RPFW01000007.1"/>
</dbReference>
<evidence type="ECO:0000256" key="4">
    <source>
        <dbReference type="ARBA" id="ARBA00023136"/>
    </source>
</evidence>
<keyword evidence="4 5" id="KW-0472">Membrane</keyword>
<evidence type="ECO:0000256" key="5">
    <source>
        <dbReference type="SAM" id="Phobius"/>
    </source>
</evidence>
<feature type="domain" description="ABC-2 type transporter transmembrane" evidence="6">
    <location>
        <begin position="4"/>
        <end position="184"/>
    </location>
</feature>
<keyword evidence="8" id="KW-1185">Reference proteome</keyword>
<comment type="caution">
    <text evidence="7">The sequence shown here is derived from an EMBL/GenBank/DDBJ whole genome shotgun (WGS) entry which is preliminary data.</text>
</comment>
<dbReference type="PANTHER" id="PTHR43229">
    <property type="entry name" value="NODULATION PROTEIN J"/>
    <property type="match status" value="1"/>
</dbReference>
<feature type="transmembrane region" description="Helical" evidence="5">
    <location>
        <begin position="91"/>
        <end position="117"/>
    </location>
</feature>
<keyword evidence="2 5" id="KW-0812">Transmembrane</keyword>
<proteinExistence type="predicted"/>
<evidence type="ECO:0000256" key="1">
    <source>
        <dbReference type="ARBA" id="ARBA00004141"/>
    </source>
</evidence>
<dbReference type="GO" id="GO:0016020">
    <property type="term" value="C:membrane"/>
    <property type="evidence" value="ECO:0007669"/>
    <property type="project" value="UniProtKB-SubCell"/>
</dbReference>
<dbReference type="EMBL" id="RPFW01000007">
    <property type="protein sequence ID" value="TVZ01320.1"/>
    <property type="molecule type" value="Genomic_DNA"/>
</dbReference>
<evidence type="ECO:0000313" key="7">
    <source>
        <dbReference type="EMBL" id="TVZ01320.1"/>
    </source>
</evidence>
<evidence type="ECO:0000256" key="2">
    <source>
        <dbReference type="ARBA" id="ARBA00022692"/>
    </source>
</evidence>
<feature type="transmembrane region" description="Helical" evidence="5">
    <location>
        <begin position="165"/>
        <end position="183"/>
    </location>
</feature>
<accession>A0A6P2BQS7</accession>
<feature type="transmembrane region" description="Helical" evidence="5">
    <location>
        <begin position="49"/>
        <end position="70"/>
    </location>
</feature>
<dbReference type="InterPro" id="IPR013525">
    <property type="entry name" value="ABC2_TM"/>
</dbReference>
<dbReference type="AlphaFoldDB" id="A0A6P2BQS7"/>
<dbReference type="InterPro" id="IPR051784">
    <property type="entry name" value="Nod_factor_ABC_transporter"/>
</dbReference>